<evidence type="ECO:0000313" key="7">
    <source>
        <dbReference type="Proteomes" id="UP000758168"/>
    </source>
</evidence>
<dbReference type="PANTHER" id="PTHR22946">
    <property type="entry name" value="DIENELACTONE HYDROLASE DOMAIN-CONTAINING PROTEIN-RELATED"/>
    <property type="match status" value="1"/>
</dbReference>
<keyword evidence="4" id="KW-0732">Signal</keyword>
<dbReference type="Gene3D" id="3.40.50.1820">
    <property type="entry name" value="alpha/beta hydrolase"/>
    <property type="match status" value="1"/>
</dbReference>
<dbReference type="InterPro" id="IPR050261">
    <property type="entry name" value="FrsA_esterase"/>
</dbReference>
<dbReference type="InterPro" id="IPR029058">
    <property type="entry name" value="AB_hydrolase_fold"/>
</dbReference>
<evidence type="ECO:0000313" key="6">
    <source>
        <dbReference type="EMBL" id="MBP2417479.1"/>
    </source>
</evidence>
<comment type="similarity">
    <text evidence="1">Belongs to the AB hydrolase superfamily.</text>
</comment>
<feature type="region of interest" description="Disordered" evidence="3">
    <location>
        <begin position="21"/>
        <end position="79"/>
    </location>
</feature>
<dbReference type="Proteomes" id="UP000758168">
    <property type="component" value="Unassembled WGS sequence"/>
</dbReference>
<sequence>MRRTLGAGTVLLLALTAACTAAEPRSAPAPETSASSAPASPASPTSSGSAAATAAPSPSPRPSATPTPTPSPTKKPDPISMAALEQRTYDGRDLRVGRSLGDVGPYERFLVTYRGDGLTISGVMAVPDGKGPFPVLVLNHGYIDPRSYFPGQGMPREMDYLARQGYVVLHTDYRDHAGSDRDDDVDHQLRLPYTVDTINAVRAVKRSKLRYLDGDRVGWLGRSMGGEVTLRALAAQPGLVDAAVVYASTSSLAADNWEQFYRGDGDRAATNRKIDRTYGLPDDNPAFWRRASARSAFDRVTEPVLVHHGTEDDTCPPRWARATVDALEDEGVDVTLRMYEGEGHTFEGQWQRSIERTEAFFAEHLD</sequence>
<comment type="caution">
    <text evidence="6">The sequence shown here is derived from an EMBL/GenBank/DDBJ whole genome shotgun (WGS) entry which is preliminary data.</text>
</comment>
<reference evidence="6 7" key="1">
    <citation type="submission" date="2021-03" db="EMBL/GenBank/DDBJ databases">
        <title>Sequencing the genomes of 1000 actinobacteria strains.</title>
        <authorList>
            <person name="Klenk H.-P."/>
        </authorList>
    </citation>
    <scope>NUCLEOTIDE SEQUENCE [LARGE SCALE GENOMIC DNA]</scope>
    <source>
        <strain evidence="6 7">DSM 12936</strain>
    </source>
</reference>
<evidence type="ECO:0000256" key="4">
    <source>
        <dbReference type="SAM" id="SignalP"/>
    </source>
</evidence>
<dbReference type="GO" id="GO:0004177">
    <property type="term" value="F:aminopeptidase activity"/>
    <property type="evidence" value="ECO:0007669"/>
    <property type="project" value="UniProtKB-KW"/>
</dbReference>
<dbReference type="SUPFAM" id="SSF53474">
    <property type="entry name" value="alpha/beta-Hydrolases"/>
    <property type="match status" value="1"/>
</dbReference>
<feature type="compositionally biased region" description="Pro residues" evidence="3">
    <location>
        <begin position="57"/>
        <end position="73"/>
    </location>
</feature>
<organism evidence="6 7">
    <name type="scientific">Microlunatus capsulatus</name>
    <dbReference type="NCBI Taxonomy" id="99117"/>
    <lineage>
        <taxon>Bacteria</taxon>
        <taxon>Bacillati</taxon>
        <taxon>Actinomycetota</taxon>
        <taxon>Actinomycetes</taxon>
        <taxon>Propionibacteriales</taxon>
        <taxon>Propionibacteriaceae</taxon>
        <taxon>Microlunatus</taxon>
    </lineage>
</organism>
<gene>
    <name evidence="6" type="ORF">JOF54_002401</name>
</gene>
<dbReference type="Pfam" id="PF00326">
    <property type="entry name" value="Peptidase_S9"/>
    <property type="match status" value="1"/>
</dbReference>
<feature type="chain" id="PRO_5046897852" evidence="4">
    <location>
        <begin position="22"/>
        <end position="366"/>
    </location>
</feature>
<evidence type="ECO:0000259" key="5">
    <source>
        <dbReference type="Pfam" id="PF00326"/>
    </source>
</evidence>
<evidence type="ECO:0000256" key="3">
    <source>
        <dbReference type="SAM" id="MobiDB-lite"/>
    </source>
</evidence>
<keyword evidence="2" id="KW-0378">Hydrolase</keyword>
<accession>A0ABS4Z934</accession>
<proteinExistence type="inferred from homology"/>
<evidence type="ECO:0000256" key="2">
    <source>
        <dbReference type="ARBA" id="ARBA00022801"/>
    </source>
</evidence>
<keyword evidence="7" id="KW-1185">Reference proteome</keyword>
<dbReference type="PROSITE" id="PS51257">
    <property type="entry name" value="PROKAR_LIPOPROTEIN"/>
    <property type="match status" value="1"/>
</dbReference>
<keyword evidence="6" id="KW-0645">Protease</keyword>
<feature type="signal peptide" evidence="4">
    <location>
        <begin position="1"/>
        <end position="21"/>
    </location>
</feature>
<dbReference type="RefSeq" id="WP_210056069.1">
    <property type="nucleotide sequence ID" value="NZ_BAAAMH010000003.1"/>
</dbReference>
<name>A0ABS4Z934_9ACTN</name>
<feature type="domain" description="Peptidase S9 prolyl oligopeptidase catalytic" evidence="5">
    <location>
        <begin position="157"/>
        <end position="365"/>
    </location>
</feature>
<dbReference type="EMBL" id="JAGIOB010000001">
    <property type="protein sequence ID" value="MBP2417479.1"/>
    <property type="molecule type" value="Genomic_DNA"/>
</dbReference>
<evidence type="ECO:0000256" key="1">
    <source>
        <dbReference type="ARBA" id="ARBA00008645"/>
    </source>
</evidence>
<protein>
    <submittedName>
        <fullName evidence="6">Dipeptidyl aminopeptidase/acylaminoacyl peptidase</fullName>
    </submittedName>
</protein>
<feature type="compositionally biased region" description="Low complexity" evidence="3">
    <location>
        <begin position="21"/>
        <end position="56"/>
    </location>
</feature>
<dbReference type="PANTHER" id="PTHR22946:SF9">
    <property type="entry name" value="POLYKETIDE TRANSFERASE AF380"/>
    <property type="match status" value="1"/>
</dbReference>
<keyword evidence="6" id="KW-0031">Aminopeptidase</keyword>
<dbReference type="InterPro" id="IPR001375">
    <property type="entry name" value="Peptidase_S9_cat"/>
</dbReference>